<feature type="transmembrane region" description="Helical" evidence="1">
    <location>
        <begin position="55"/>
        <end position="81"/>
    </location>
</feature>
<keyword evidence="1" id="KW-1133">Transmembrane helix</keyword>
<keyword evidence="1" id="KW-0812">Transmembrane</keyword>
<evidence type="ECO:0000313" key="2">
    <source>
        <dbReference type="Proteomes" id="UP000095282"/>
    </source>
</evidence>
<keyword evidence="1" id="KW-0472">Membrane</keyword>
<keyword evidence="2" id="KW-1185">Reference proteome</keyword>
<proteinExistence type="predicted"/>
<evidence type="ECO:0000313" key="3">
    <source>
        <dbReference type="WBParaSite" id="Csp11.Scaffold509.g2526.t1"/>
    </source>
</evidence>
<sequence>MSLYFSLITEQRFNKPARILYPLNEPSSTSNWSLLHSENVRAALSLCHRVTRNPYFFFFFLFSFSFSSDSLSSVISVSLILRNLDKTLS</sequence>
<organism evidence="2 3">
    <name type="scientific">Caenorhabditis tropicalis</name>
    <dbReference type="NCBI Taxonomy" id="1561998"/>
    <lineage>
        <taxon>Eukaryota</taxon>
        <taxon>Metazoa</taxon>
        <taxon>Ecdysozoa</taxon>
        <taxon>Nematoda</taxon>
        <taxon>Chromadorea</taxon>
        <taxon>Rhabditida</taxon>
        <taxon>Rhabditina</taxon>
        <taxon>Rhabditomorpha</taxon>
        <taxon>Rhabditoidea</taxon>
        <taxon>Rhabditidae</taxon>
        <taxon>Peloderinae</taxon>
        <taxon>Caenorhabditis</taxon>
    </lineage>
</organism>
<name>A0A1I7T589_9PELO</name>
<dbReference type="Proteomes" id="UP000095282">
    <property type="component" value="Unplaced"/>
</dbReference>
<evidence type="ECO:0000256" key="1">
    <source>
        <dbReference type="SAM" id="Phobius"/>
    </source>
</evidence>
<dbReference type="AlphaFoldDB" id="A0A1I7T589"/>
<reference evidence="3" key="1">
    <citation type="submission" date="2016-11" db="UniProtKB">
        <authorList>
            <consortium name="WormBaseParasite"/>
        </authorList>
    </citation>
    <scope>IDENTIFICATION</scope>
</reference>
<protein>
    <submittedName>
        <fullName evidence="3">Ovule protein</fullName>
    </submittedName>
</protein>
<accession>A0A1I7T589</accession>
<dbReference type="WBParaSite" id="Csp11.Scaffold509.g2526.t1">
    <property type="protein sequence ID" value="Csp11.Scaffold509.g2526.t1"/>
    <property type="gene ID" value="Csp11.Scaffold509.g2526"/>
</dbReference>